<evidence type="ECO:0000256" key="1">
    <source>
        <dbReference type="SAM" id="SignalP"/>
    </source>
</evidence>
<dbReference type="HOGENOM" id="CLU_2464195_0_0_6"/>
<evidence type="ECO:0000313" key="3">
    <source>
        <dbReference type="Proteomes" id="UP000008881"/>
    </source>
</evidence>
<reference evidence="2 3" key="1">
    <citation type="journal article" date="2012" name="J. Bacteriol.">
        <title>Complete genome sequence of Enterobacter aerogenes KCTC 2190.</title>
        <authorList>
            <person name="Shin S.H."/>
            <person name="Kim S."/>
            <person name="Kim J.Y."/>
            <person name="Lee S."/>
            <person name="Um Y."/>
            <person name="Oh M.K."/>
            <person name="Kim Y.R."/>
            <person name="Lee J."/>
            <person name="Yang K.S."/>
        </authorList>
    </citation>
    <scope>NUCLEOTIDE SEQUENCE [LARGE SCALE GENOMIC DNA]</scope>
    <source>
        <strain evidence="2 3">KCTC 2190</strain>
    </source>
</reference>
<name>A0A0H3FT69_KLEAK</name>
<dbReference type="AlphaFoldDB" id="A0A0H3FT69"/>
<proteinExistence type="predicted"/>
<accession>A0A0H3FT69</accession>
<dbReference type="Proteomes" id="UP000008881">
    <property type="component" value="Chromosome"/>
</dbReference>
<dbReference type="OrthoDB" id="7065546at2"/>
<keyword evidence="3" id="KW-1185">Reference proteome</keyword>
<evidence type="ECO:0000313" key="2">
    <source>
        <dbReference type="EMBL" id="AEG98925.1"/>
    </source>
</evidence>
<feature type="signal peptide" evidence="1">
    <location>
        <begin position="1"/>
        <end position="18"/>
    </location>
</feature>
<dbReference type="RefSeq" id="WP_015705552.1">
    <property type="nucleotide sequence ID" value="NC_015663.1"/>
</dbReference>
<organism evidence="2 3">
    <name type="scientific">Klebsiella aerogenes (strain ATCC 13048 / DSM 30053 / CCUG 1429 / JCM 1235 / KCTC 2190 / NBRC 13534 / NCIMB 10102 / NCTC 10006 / CDC 819-56)</name>
    <name type="common">Enterobacter aerogenes</name>
    <dbReference type="NCBI Taxonomy" id="1028307"/>
    <lineage>
        <taxon>Bacteria</taxon>
        <taxon>Pseudomonadati</taxon>
        <taxon>Pseudomonadota</taxon>
        <taxon>Gammaproteobacteria</taxon>
        <taxon>Enterobacterales</taxon>
        <taxon>Enterobacteriaceae</taxon>
        <taxon>Klebsiella/Raoultella group</taxon>
        <taxon>Klebsiella</taxon>
    </lineage>
</organism>
<dbReference type="EMBL" id="CP002824">
    <property type="protein sequence ID" value="AEG98925.1"/>
    <property type="molecule type" value="Genomic_DNA"/>
</dbReference>
<feature type="chain" id="PRO_5002609630" evidence="1">
    <location>
        <begin position="19"/>
        <end position="88"/>
    </location>
</feature>
<keyword evidence="1" id="KW-0732">Signal</keyword>
<dbReference type="GeneID" id="93312199"/>
<dbReference type="KEGG" id="eae:EAE_20090"/>
<protein>
    <submittedName>
        <fullName evidence="2">Uncharacterized protein</fullName>
    </submittedName>
</protein>
<gene>
    <name evidence="2" type="ordered locus">EAE_20090</name>
</gene>
<sequence length="88" mass="9882">MKIFCLLCAIFLMEPVYASCESGHWIQTKNDDGTLLTLEDGSVWRVIDGGQVDSQLWLEVDDVLLCDDGTMINTSEQNEQVSVELLSR</sequence>